<evidence type="ECO:0000313" key="2">
    <source>
        <dbReference type="Proteomes" id="UP001472677"/>
    </source>
</evidence>
<protein>
    <submittedName>
        <fullName evidence="1">Uncharacterized protein</fullName>
    </submittedName>
</protein>
<gene>
    <name evidence="1" type="ORF">V6N12_065629</name>
</gene>
<reference evidence="1 2" key="1">
    <citation type="journal article" date="2024" name="G3 (Bethesda)">
        <title>Genome assembly of Hibiscus sabdariffa L. provides insights into metabolisms of medicinal natural products.</title>
        <authorList>
            <person name="Kim T."/>
        </authorList>
    </citation>
    <scope>NUCLEOTIDE SEQUENCE [LARGE SCALE GENOMIC DNA]</scope>
    <source>
        <strain evidence="1">TK-2024</strain>
        <tissue evidence="1">Old leaves</tissue>
    </source>
</reference>
<organism evidence="1 2">
    <name type="scientific">Hibiscus sabdariffa</name>
    <name type="common">roselle</name>
    <dbReference type="NCBI Taxonomy" id="183260"/>
    <lineage>
        <taxon>Eukaryota</taxon>
        <taxon>Viridiplantae</taxon>
        <taxon>Streptophyta</taxon>
        <taxon>Embryophyta</taxon>
        <taxon>Tracheophyta</taxon>
        <taxon>Spermatophyta</taxon>
        <taxon>Magnoliopsida</taxon>
        <taxon>eudicotyledons</taxon>
        <taxon>Gunneridae</taxon>
        <taxon>Pentapetalae</taxon>
        <taxon>rosids</taxon>
        <taxon>malvids</taxon>
        <taxon>Malvales</taxon>
        <taxon>Malvaceae</taxon>
        <taxon>Malvoideae</taxon>
        <taxon>Hibiscus</taxon>
    </lineage>
</organism>
<keyword evidence="2" id="KW-1185">Reference proteome</keyword>
<dbReference type="EMBL" id="JBBPBM010000002">
    <property type="protein sequence ID" value="KAK8597153.1"/>
    <property type="molecule type" value="Genomic_DNA"/>
</dbReference>
<name>A0ABR2G9R9_9ROSI</name>
<accession>A0ABR2G9R9</accession>
<dbReference type="Proteomes" id="UP001472677">
    <property type="component" value="Unassembled WGS sequence"/>
</dbReference>
<evidence type="ECO:0000313" key="1">
    <source>
        <dbReference type="EMBL" id="KAK8597153.1"/>
    </source>
</evidence>
<proteinExistence type="predicted"/>
<sequence length="73" mass="8158">MYVLENCEETGIFIAPQLGSTLIEGSLVNRDVIIGAEDEGDEFDHDEFTSIKDEDDVLELISDVEAYNDDDDD</sequence>
<comment type="caution">
    <text evidence="1">The sequence shown here is derived from an EMBL/GenBank/DDBJ whole genome shotgun (WGS) entry which is preliminary data.</text>
</comment>